<feature type="region of interest" description="Disordered" evidence="1">
    <location>
        <begin position="1"/>
        <end position="23"/>
    </location>
</feature>
<dbReference type="EMBL" id="JYDI01000036">
    <property type="protein sequence ID" value="KRY57058.1"/>
    <property type="molecule type" value="Genomic_DNA"/>
</dbReference>
<gene>
    <name evidence="2" type="ORF">T03_11905</name>
</gene>
<comment type="caution">
    <text evidence="2">The sequence shown here is derived from an EMBL/GenBank/DDBJ whole genome shotgun (WGS) entry which is preliminary data.</text>
</comment>
<protein>
    <submittedName>
        <fullName evidence="2">Uncharacterized protein</fullName>
    </submittedName>
</protein>
<name>A0A0V1D707_TRIBR</name>
<keyword evidence="3" id="KW-1185">Reference proteome</keyword>
<evidence type="ECO:0000313" key="2">
    <source>
        <dbReference type="EMBL" id="KRY57058.1"/>
    </source>
</evidence>
<reference evidence="2 3" key="1">
    <citation type="submission" date="2015-01" db="EMBL/GenBank/DDBJ databases">
        <title>Evolution of Trichinella species and genotypes.</title>
        <authorList>
            <person name="Korhonen P.K."/>
            <person name="Edoardo P."/>
            <person name="Giuseppe L.R."/>
            <person name="Gasser R.B."/>
        </authorList>
    </citation>
    <scope>NUCLEOTIDE SEQUENCE [LARGE SCALE GENOMIC DNA]</scope>
    <source>
        <strain evidence="2">ISS120</strain>
    </source>
</reference>
<accession>A0A0V1D707</accession>
<sequence length="77" mass="9085">MGSKMTINSCRNLQNDSAEQEQPLRDCPLQRFNKPNSYHNLFIVSWITRVKYKYLLERNKNILARGFKSQTKKSYGS</sequence>
<evidence type="ECO:0000313" key="3">
    <source>
        <dbReference type="Proteomes" id="UP000054653"/>
    </source>
</evidence>
<proteinExistence type="predicted"/>
<organism evidence="2 3">
    <name type="scientific">Trichinella britovi</name>
    <name type="common">Parasitic roundworm</name>
    <dbReference type="NCBI Taxonomy" id="45882"/>
    <lineage>
        <taxon>Eukaryota</taxon>
        <taxon>Metazoa</taxon>
        <taxon>Ecdysozoa</taxon>
        <taxon>Nematoda</taxon>
        <taxon>Enoplea</taxon>
        <taxon>Dorylaimia</taxon>
        <taxon>Trichinellida</taxon>
        <taxon>Trichinellidae</taxon>
        <taxon>Trichinella</taxon>
    </lineage>
</organism>
<evidence type="ECO:0000256" key="1">
    <source>
        <dbReference type="SAM" id="MobiDB-lite"/>
    </source>
</evidence>
<feature type="compositionally biased region" description="Polar residues" evidence="1">
    <location>
        <begin position="1"/>
        <end position="17"/>
    </location>
</feature>
<dbReference type="Proteomes" id="UP000054653">
    <property type="component" value="Unassembled WGS sequence"/>
</dbReference>
<dbReference type="AlphaFoldDB" id="A0A0V1D707"/>